<protein>
    <submittedName>
        <fullName evidence="2">DUF4357 domain-containing protein</fullName>
    </submittedName>
</protein>
<feature type="domain" description="DUF4357" evidence="1">
    <location>
        <begin position="280"/>
        <end position="333"/>
    </location>
</feature>
<evidence type="ECO:0000313" key="2">
    <source>
        <dbReference type="EMBL" id="MFC3862822.1"/>
    </source>
</evidence>
<dbReference type="Pfam" id="PF14267">
    <property type="entry name" value="DUF4357"/>
    <property type="match status" value="1"/>
</dbReference>
<comment type="caution">
    <text evidence="2">The sequence shown here is derived from an EMBL/GenBank/DDBJ whole genome shotgun (WGS) entry which is preliminary data.</text>
</comment>
<dbReference type="EMBL" id="JBHRZF010000216">
    <property type="protein sequence ID" value="MFC3862822.1"/>
    <property type="molecule type" value="Genomic_DNA"/>
</dbReference>
<gene>
    <name evidence="2" type="ORF">ACFOPQ_18825</name>
</gene>
<keyword evidence="3" id="KW-1185">Reference proteome</keyword>
<evidence type="ECO:0000313" key="3">
    <source>
        <dbReference type="Proteomes" id="UP001595748"/>
    </source>
</evidence>
<name>A0ABV8AAT0_9DEIO</name>
<accession>A0ABV8AAT0</accession>
<proteinExistence type="predicted"/>
<dbReference type="Proteomes" id="UP001595748">
    <property type="component" value="Unassembled WGS sequence"/>
</dbReference>
<dbReference type="InterPro" id="IPR025579">
    <property type="entry name" value="DUF4357"/>
</dbReference>
<dbReference type="RefSeq" id="WP_380080758.1">
    <property type="nucleotide sequence ID" value="NZ_JBHRZF010000216.1"/>
</dbReference>
<sequence>MSQSDVQDAVQAIQAWLDDPPGEAVVRQCIVLRLLMVAGFDIWNPEEVHPEETNVTGNRADFLIRRGAGKFALELKGMNASLQAREYQQAVNYAISVGTRWAIVTNGRLWRVLDERLDGDWNAKVALTVEMAKDDETFAEDIVTLLDPRIWEQDAFADAVQTVVKRQQQRMDEARIRREKTRVVEETQKEFEIATFEKAAEAAAKMGRITEAERDVLLNRTAEPASVSSDEILFSFTIGRAKATAIYRPAHGTWTVQAGSTARNIIPGQGSVAPALEHRREKLISAGYLSVLDSELLQFDRHVEYSSPSTAAVDIAGGSRNGWDVWLDALGRSAQHYRPKKD</sequence>
<reference evidence="3" key="1">
    <citation type="journal article" date="2019" name="Int. J. Syst. Evol. Microbiol.">
        <title>The Global Catalogue of Microorganisms (GCM) 10K type strain sequencing project: providing services to taxonomists for standard genome sequencing and annotation.</title>
        <authorList>
            <consortium name="The Broad Institute Genomics Platform"/>
            <consortium name="The Broad Institute Genome Sequencing Center for Infectious Disease"/>
            <person name="Wu L."/>
            <person name="Ma J."/>
        </authorList>
    </citation>
    <scope>NUCLEOTIDE SEQUENCE [LARGE SCALE GENOMIC DNA]</scope>
    <source>
        <strain evidence="3">CCTCC AB 2013263</strain>
    </source>
</reference>
<organism evidence="2 3">
    <name type="scientific">Deinococcus antarcticus</name>
    <dbReference type="NCBI Taxonomy" id="1298767"/>
    <lineage>
        <taxon>Bacteria</taxon>
        <taxon>Thermotogati</taxon>
        <taxon>Deinococcota</taxon>
        <taxon>Deinococci</taxon>
        <taxon>Deinococcales</taxon>
        <taxon>Deinococcaceae</taxon>
        <taxon>Deinococcus</taxon>
    </lineage>
</organism>
<evidence type="ECO:0000259" key="1">
    <source>
        <dbReference type="Pfam" id="PF14267"/>
    </source>
</evidence>